<feature type="domain" description="Type II secretion system protein GspF" evidence="8">
    <location>
        <begin position="227"/>
        <end position="347"/>
    </location>
</feature>
<evidence type="ECO:0000256" key="2">
    <source>
        <dbReference type="ARBA" id="ARBA00005745"/>
    </source>
</evidence>
<dbReference type="Pfam" id="PF00482">
    <property type="entry name" value="T2SSF"/>
    <property type="match status" value="2"/>
</dbReference>
<comment type="subcellular location">
    <subcellularLocation>
        <location evidence="1">Cell membrane</location>
        <topology evidence="1">Multi-pass membrane protein</topology>
    </subcellularLocation>
</comment>
<evidence type="ECO:0000256" key="6">
    <source>
        <dbReference type="ARBA" id="ARBA00023136"/>
    </source>
</evidence>
<dbReference type="InterPro" id="IPR042094">
    <property type="entry name" value="T2SS_GspF_sf"/>
</dbReference>
<dbReference type="Gene3D" id="1.20.81.30">
    <property type="entry name" value="Type II secretion system (T2SS), domain F"/>
    <property type="match status" value="2"/>
</dbReference>
<keyword evidence="4 7" id="KW-0812">Transmembrane</keyword>
<accession>A0ABR8PCE3</accession>
<evidence type="ECO:0000256" key="3">
    <source>
        <dbReference type="ARBA" id="ARBA00022475"/>
    </source>
</evidence>
<sequence>MSGDGRLKSYIRNDNYRWKITKNSKTVKFRHHDQAEWLLLIADLLRSGFSLRHAVEFSGTILKKHQLLFQKINIAMGEGKTFADCLKPYIKPNLYYQLLLAEQHGSLEECLQEVGKLMVLQEKQRQKLMGLLQYPLILTCLLAGLMVALKLFVFPELSQWQGGNHKNPESYYLFEMLAYFGGGFFVLGCLTLLRWVRLNQLQRINALCSLPIIGKCYRLYYGYYVVTNFAMMIRHGLTIKEICSIVEKNQKQSFLSLLGKITKDVVNQGQKLETIFHDAPFLPDELRIIVEKGSTLSNLGQDLAALANILFQRLTKRIERLLMLIQPVVFGVIALVIIGLYLRLLLPIYDSMQGVI</sequence>
<keyword evidence="10" id="KW-1185">Reference proteome</keyword>
<dbReference type="PANTHER" id="PTHR30012:SF0">
    <property type="entry name" value="TYPE II SECRETION SYSTEM PROTEIN F-RELATED"/>
    <property type="match status" value="1"/>
</dbReference>
<evidence type="ECO:0000259" key="8">
    <source>
        <dbReference type="Pfam" id="PF00482"/>
    </source>
</evidence>
<dbReference type="PRINTS" id="PR00812">
    <property type="entry name" value="BCTERIALGSPF"/>
</dbReference>
<dbReference type="PANTHER" id="PTHR30012">
    <property type="entry name" value="GENERAL SECRETION PATHWAY PROTEIN"/>
    <property type="match status" value="1"/>
</dbReference>
<reference evidence="9 10" key="1">
    <citation type="submission" date="2020-08" db="EMBL/GenBank/DDBJ databases">
        <title>A Genomic Blueprint of the Chicken Gut Microbiome.</title>
        <authorList>
            <person name="Gilroy R."/>
            <person name="Ravi A."/>
            <person name="Getino M."/>
            <person name="Pursley I."/>
            <person name="Horton D.L."/>
            <person name="Alikhan N.-F."/>
            <person name="Baker D."/>
            <person name="Gharbi K."/>
            <person name="Hall N."/>
            <person name="Watson M."/>
            <person name="Adriaenssens E.M."/>
            <person name="Foster-Nyarko E."/>
            <person name="Jarju S."/>
            <person name="Secka A."/>
            <person name="Antonio M."/>
            <person name="Oren A."/>
            <person name="Chaudhuri R."/>
            <person name="La Ragione R.M."/>
            <person name="Hildebrand F."/>
            <person name="Pallen M.J."/>
        </authorList>
    </citation>
    <scope>NUCLEOTIDE SEQUENCE [LARGE SCALE GENOMIC DNA]</scope>
    <source>
        <strain evidence="9 10">Sa3CUN2</strain>
    </source>
</reference>
<keyword evidence="6 7" id="KW-0472">Membrane</keyword>
<dbReference type="InterPro" id="IPR003004">
    <property type="entry name" value="GspF/PilC"/>
</dbReference>
<evidence type="ECO:0000256" key="4">
    <source>
        <dbReference type="ARBA" id="ARBA00022692"/>
    </source>
</evidence>
<evidence type="ECO:0000256" key="1">
    <source>
        <dbReference type="ARBA" id="ARBA00004651"/>
    </source>
</evidence>
<keyword evidence="5 7" id="KW-1133">Transmembrane helix</keyword>
<gene>
    <name evidence="9" type="ORF">H9564_04430</name>
</gene>
<protein>
    <submittedName>
        <fullName evidence="9">Type II secretion system F family protein</fullName>
    </submittedName>
</protein>
<dbReference type="InterPro" id="IPR018076">
    <property type="entry name" value="T2SS_GspF_dom"/>
</dbReference>
<comment type="caution">
    <text evidence="9">The sequence shown here is derived from an EMBL/GenBank/DDBJ whole genome shotgun (WGS) entry which is preliminary data.</text>
</comment>
<dbReference type="NCBIfam" id="NF041012">
    <property type="entry name" value="T4P_ComGB"/>
    <property type="match status" value="1"/>
</dbReference>
<dbReference type="EMBL" id="JACSQW010000008">
    <property type="protein sequence ID" value="MBD7894963.1"/>
    <property type="molecule type" value="Genomic_DNA"/>
</dbReference>
<organism evidence="9 10">
    <name type="scientific">Limosilactobacillus avistercoris</name>
    <dbReference type="NCBI Taxonomy" id="2762243"/>
    <lineage>
        <taxon>Bacteria</taxon>
        <taxon>Bacillati</taxon>
        <taxon>Bacillota</taxon>
        <taxon>Bacilli</taxon>
        <taxon>Lactobacillales</taxon>
        <taxon>Lactobacillaceae</taxon>
        <taxon>Limosilactobacillus</taxon>
    </lineage>
</organism>
<evidence type="ECO:0000256" key="7">
    <source>
        <dbReference type="SAM" id="Phobius"/>
    </source>
</evidence>
<dbReference type="InterPro" id="IPR047692">
    <property type="entry name" value="T4P_ComGB"/>
</dbReference>
<name>A0ABR8PCE3_9LACO</name>
<keyword evidence="3" id="KW-1003">Cell membrane</keyword>
<dbReference type="Proteomes" id="UP000616837">
    <property type="component" value="Unassembled WGS sequence"/>
</dbReference>
<proteinExistence type="inferred from homology"/>
<feature type="transmembrane region" description="Helical" evidence="7">
    <location>
        <begin position="131"/>
        <end position="152"/>
    </location>
</feature>
<evidence type="ECO:0000313" key="10">
    <source>
        <dbReference type="Proteomes" id="UP000616837"/>
    </source>
</evidence>
<evidence type="ECO:0000256" key="5">
    <source>
        <dbReference type="ARBA" id="ARBA00022989"/>
    </source>
</evidence>
<evidence type="ECO:0000313" key="9">
    <source>
        <dbReference type="EMBL" id="MBD7894963.1"/>
    </source>
</evidence>
<feature type="domain" description="Type II secretion system protein GspF" evidence="8">
    <location>
        <begin position="37"/>
        <end position="155"/>
    </location>
</feature>
<dbReference type="RefSeq" id="WP_191684307.1">
    <property type="nucleotide sequence ID" value="NZ_JACSQW010000008.1"/>
</dbReference>
<comment type="similarity">
    <text evidence="2">Belongs to the GSP F family.</text>
</comment>
<feature type="transmembrane region" description="Helical" evidence="7">
    <location>
        <begin position="172"/>
        <end position="193"/>
    </location>
</feature>
<feature type="transmembrane region" description="Helical" evidence="7">
    <location>
        <begin position="321"/>
        <end position="342"/>
    </location>
</feature>